<dbReference type="GO" id="GO:0005506">
    <property type="term" value="F:iron ion binding"/>
    <property type="evidence" value="ECO:0007669"/>
    <property type="project" value="UniProtKB-UniRule"/>
</dbReference>
<keyword evidence="19" id="KW-1185">Reference proteome</keyword>
<dbReference type="GO" id="GO:0010181">
    <property type="term" value="F:FMN binding"/>
    <property type="evidence" value="ECO:0007669"/>
    <property type="project" value="UniProtKB-UniRule"/>
</dbReference>
<organism evidence="18 19">
    <name type="scientific">Polyplosphaeria fusca</name>
    <dbReference type="NCBI Taxonomy" id="682080"/>
    <lineage>
        <taxon>Eukaryota</taxon>
        <taxon>Fungi</taxon>
        <taxon>Dikarya</taxon>
        <taxon>Ascomycota</taxon>
        <taxon>Pezizomycotina</taxon>
        <taxon>Dothideomycetes</taxon>
        <taxon>Pleosporomycetidae</taxon>
        <taxon>Pleosporales</taxon>
        <taxon>Tetraplosphaeriaceae</taxon>
        <taxon>Polyplosphaeria</taxon>
    </lineage>
</organism>
<evidence type="ECO:0000256" key="5">
    <source>
        <dbReference type="ARBA" id="ARBA00022630"/>
    </source>
</evidence>
<dbReference type="InterPro" id="IPR002401">
    <property type="entry name" value="Cyt_P450_E_grp-I"/>
</dbReference>
<dbReference type="GO" id="GO:0050660">
    <property type="term" value="F:flavin adenine dinucleotide binding"/>
    <property type="evidence" value="ECO:0007669"/>
    <property type="project" value="TreeGrafter"/>
</dbReference>
<keyword evidence="11 14" id="KW-0560">Oxidoreductase</keyword>
<keyword evidence="4 14" id="KW-0349">Heme</keyword>
<dbReference type="PROSITE" id="PS51384">
    <property type="entry name" value="FAD_FR"/>
    <property type="match status" value="1"/>
</dbReference>
<evidence type="ECO:0000256" key="14">
    <source>
        <dbReference type="PIRNR" id="PIRNR000209"/>
    </source>
</evidence>
<evidence type="ECO:0000256" key="8">
    <source>
        <dbReference type="ARBA" id="ARBA00022827"/>
    </source>
</evidence>
<evidence type="ECO:0000256" key="13">
    <source>
        <dbReference type="ARBA" id="ARBA00023033"/>
    </source>
</evidence>
<dbReference type="Pfam" id="PF00175">
    <property type="entry name" value="NAD_binding_1"/>
    <property type="match status" value="1"/>
</dbReference>
<dbReference type="EC" id="1.6.2.4" evidence="14"/>
<evidence type="ECO:0000256" key="2">
    <source>
        <dbReference type="ARBA" id="ARBA00010018"/>
    </source>
</evidence>
<comment type="cofactor">
    <cofactor evidence="14">
        <name>FAD</name>
        <dbReference type="ChEBI" id="CHEBI:57692"/>
    </cofactor>
    <cofactor evidence="14">
        <name>FMN</name>
        <dbReference type="ChEBI" id="CHEBI:58210"/>
    </cofactor>
</comment>
<dbReference type="InterPro" id="IPR036396">
    <property type="entry name" value="Cyt_P450_sf"/>
</dbReference>
<dbReference type="OrthoDB" id="1470350at2759"/>
<evidence type="ECO:0000313" key="19">
    <source>
        <dbReference type="Proteomes" id="UP000799444"/>
    </source>
</evidence>
<dbReference type="Gene3D" id="1.20.990.10">
    <property type="entry name" value="NADPH-cytochrome p450 Reductase, Chain A, domain 3"/>
    <property type="match status" value="1"/>
</dbReference>
<dbReference type="Proteomes" id="UP000799444">
    <property type="component" value="Unassembled WGS sequence"/>
</dbReference>
<feature type="domain" description="FAD-binding FR-type" evidence="17">
    <location>
        <begin position="675"/>
        <end position="904"/>
    </location>
</feature>
<dbReference type="PRINTS" id="PR00463">
    <property type="entry name" value="EP450I"/>
</dbReference>
<dbReference type="GO" id="GO:0003958">
    <property type="term" value="F:NADPH-hemoprotein reductase activity"/>
    <property type="evidence" value="ECO:0007669"/>
    <property type="project" value="UniProtKB-UniRule"/>
</dbReference>
<evidence type="ECO:0000256" key="9">
    <source>
        <dbReference type="ARBA" id="ARBA00022857"/>
    </source>
</evidence>
<evidence type="ECO:0000256" key="3">
    <source>
        <dbReference type="ARBA" id="ARBA00022448"/>
    </source>
</evidence>
<name>A0A9P4R4A1_9PLEO</name>
<dbReference type="CDD" id="cd11068">
    <property type="entry name" value="CYP120A1"/>
    <property type="match status" value="1"/>
</dbReference>
<comment type="cofactor">
    <cofactor evidence="1 14 15">
        <name>heme</name>
        <dbReference type="ChEBI" id="CHEBI:30413"/>
    </cofactor>
</comment>
<accession>A0A9P4R4A1</accession>
<dbReference type="InterPro" id="IPR003097">
    <property type="entry name" value="CysJ-like_FAD-binding"/>
</dbReference>
<dbReference type="PANTHER" id="PTHR19384:SF127">
    <property type="entry name" value="BIFUNCTIONAL CYTOCHROME P450_NADPH--P450 REDUCTASE"/>
    <property type="match status" value="1"/>
</dbReference>
<dbReference type="InterPro" id="IPR029039">
    <property type="entry name" value="Flavoprotein-like_sf"/>
</dbReference>
<evidence type="ECO:0000256" key="11">
    <source>
        <dbReference type="ARBA" id="ARBA00023002"/>
    </source>
</evidence>
<evidence type="ECO:0000256" key="1">
    <source>
        <dbReference type="ARBA" id="ARBA00001971"/>
    </source>
</evidence>
<dbReference type="InterPro" id="IPR023173">
    <property type="entry name" value="NADPH_Cyt_P450_Rdtase_alpha"/>
</dbReference>
<keyword evidence="12 14" id="KW-0408">Iron</keyword>
<dbReference type="Pfam" id="PF00258">
    <property type="entry name" value="Flavodoxin_1"/>
    <property type="match status" value="1"/>
</dbReference>
<dbReference type="Pfam" id="PF00067">
    <property type="entry name" value="p450"/>
    <property type="match status" value="1"/>
</dbReference>
<dbReference type="InterPro" id="IPR017938">
    <property type="entry name" value="Riboflavin_synthase-like_b-brl"/>
</dbReference>
<feature type="binding site" description="axial binding residue" evidence="15">
    <location>
        <position position="406"/>
    </location>
    <ligand>
        <name>heme</name>
        <dbReference type="ChEBI" id="CHEBI:30413"/>
    </ligand>
    <ligandPart>
        <name>Fe</name>
        <dbReference type="ChEBI" id="CHEBI:18248"/>
    </ligandPart>
</feature>
<keyword evidence="3 14" id="KW-0813">Transport</keyword>
<protein>
    <recommendedName>
        <fullName evidence="14">Bifunctional cytochrome P450/NADPH--P450 reductase</fullName>
    </recommendedName>
    <domain>
        <recommendedName>
            <fullName evidence="14">Cytochrome P450</fullName>
            <ecNumber evidence="14">1.14.14.1</ecNumber>
        </recommendedName>
    </domain>
    <domain>
        <recommendedName>
            <fullName evidence="14">NADPH--cytochrome P450 reductase</fullName>
            <ecNumber evidence="14">1.6.2.4</ecNumber>
        </recommendedName>
    </domain>
</protein>
<dbReference type="PRINTS" id="PR00385">
    <property type="entry name" value="P450"/>
</dbReference>
<dbReference type="SUPFAM" id="SSF52218">
    <property type="entry name" value="Flavoproteins"/>
    <property type="match status" value="1"/>
</dbReference>
<dbReference type="InterPro" id="IPR017927">
    <property type="entry name" value="FAD-bd_FR_type"/>
</dbReference>
<dbReference type="GO" id="GO:0020037">
    <property type="term" value="F:heme binding"/>
    <property type="evidence" value="ECO:0007669"/>
    <property type="project" value="UniProtKB-UniRule"/>
</dbReference>
<dbReference type="GO" id="GO:0070330">
    <property type="term" value="F:aromatase activity"/>
    <property type="evidence" value="ECO:0007669"/>
    <property type="project" value="UniProtKB-UniRule"/>
</dbReference>
<reference evidence="18" key="1">
    <citation type="journal article" date="2020" name="Stud. Mycol.">
        <title>101 Dothideomycetes genomes: a test case for predicting lifestyles and emergence of pathogens.</title>
        <authorList>
            <person name="Haridas S."/>
            <person name="Albert R."/>
            <person name="Binder M."/>
            <person name="Bloem J."/>
            <person name="Labutti K."/>
            <person name="Salamov A."/>
            <person name="Andreopoulos B."/>
            <person name="Baker S."/>
            <person name="Barry K."/>
            <person name="Bills G."/>
            <person name="Bluhm B."/>
            <person name="Cannon C."/>
            <person name="Castanera R."/>
            <person name="Culley D."/>
            <person name="Daum C."/>
            <person name="Ezra D."/>
            <person name="Gonzalez J."/>
            <person name="Henrissat B."/>
            <person name="Kuo A."/>
            <person name="Liang C."/>
            <person name="Lipzen A."/>
            <person name="Lutzoni F."/>
            <person name="Magnuson J."/>
            <person name="Mondo S."/>
            <person name="Nolan M."/>
            <person name="Ohm R."/>
            <person name="Pangilinan J."/>
            <person name="Park H.-J."/>
            <person name="Ramirez L."/>
            <person name="Alfaro M."/>
            <person name="Sun H."/>
            <person name="Tritt A."/>
            <person name="Yoshinaga Y."/>
            <person name="Zwiers L.-H."/>
            <person name="Turgeon B."/>
            <person name="Goodwin S."/>
            <person name="Spatafora J."/>
            <person name="Crous P."/>
            <person name="Grigoriev I."/>
        </authorList>
    </citation>
    <scope>NUCLEOTIDE SEQUENCE</scope>
    <source>
        <strain evidence="18">CBS 125425</strain>
    </source>
</reference>
<proteinExistence type="inferred from homology"/>
<dbReference type="InterPro" id="IPR017972">
    <property type="entry name" value="Cyt_P450_CS"/>
</dbReference>
<gene>
    <name evidence="18" type="ORF">EJ04DRAFT_489954</name>
</gene>
<dbReference type="CDD" id="cd06206">
    <property type="entry name" value="bifunctional_CYPOR"/>
    <property type="match status" value="1"/>
</dbReference>
<evidence type="ECO:0000256" key="7">
    <source>
        <dbReference type="ARBA" id="ARBA00022723"/>
    </source>
</evidence>
<evidence type="ECO:0000256" key="12">
    <source>
        <dbReference type="ARBA" id="ARBA00023004"/>
    </source>
</evidence>
<comment type="caution">
    <text evidence="18">The sequence shown here is derived from an EMBL/GenBank/DDBJ whole genome shotgun (WGS) entry which is preliminary data.</text>
</comment>
<dbReference type="SUPFAM" id="SSF63380">
    <property type="entry name" value="Riboflavin synthase domain-like"/>
    <property type="match status" value="1"/>
</dbReference>
<evidence type="ECO:0000256" key="4">
    <source>
        <dbReference type="ARBA" id="ARBA00022617"/>
    </source>
</evidence>
<dbReference type="AlphaFoldDB" id="A0A9P4R4A1"/>
<evidence type="ECO:0000256" key="15">
    <source>
        <dbReference type="PIRSR" id="PIRSR000209-1"/>
    </source>
</evidence>
<keyword evidence="13 14" id="KW-0503">Monooxygenase</keyword>
<feature type="domain" description="Flavodoxin-like" evidence="16">
    <location>
        <begin position="498"/>
        <end position="638"/>
    </location>
</feature>
<comment type="catalytic activity">
    <reaction evidence="14">
        <text>an organic molecule + reduced [NADPH--hemoprotein reductase] + O2 = an alcohol + oxidized [NADPH--hemoprotein reductase] + H2O + H(+)</text>
        <dbReference type="Rhea" id="RHEA:17149"/>
        <dbReference type="Rhea" id="RHEA-COMP:11964"/>
        <dbReference type="Rhea" id="RHEA-COMP:11965"/>
        <dbReference type="ChEBI" id="CHEBI:15377"/>
        <dbReference type="ChEBI" id="CHEBI:15378"/>
        <dbReference type="ChEBI" id="CHEBI:15379"/>
        <dbReference type="ChEBI" id="CHEBI:30879"/>
        <dbReference type="ChEBI" id="CHEBI:57618"/>
        <dbReference type="ChEBI" id="CHEBI:58210"/>
        <dbReference type="ChEBI" id="CHEBI:142491"/>
        <dbReference type="EC" id="1.14.14.1"/>
    </reaction>
</comment>
<dbReference type="InterPro" id="IPR001128">
    <property type="entry name" value="Cyt_P450"/>
</dbReference>
<dbReference type="InterPro" id="IPR023206">
    <property type="entry name" value="Bifunctional_P450_P450_red"/>
</dbReference>
<dbReference type="Gene3D" id="1.10.630.10">
    <property type="entry name" value="Cytochrome P450"/>
    <property type="match status" value="1"/>
</dbReference>
<sequence>MAKTIPSPPGLPIIGNLLDVSTGGETPLTPLERLADEYGPIYKITVSGTERVVISNHEMFKEVCDETRFFKAAGPGLRALSDLGMFLAQSEKSPDWGQAHRVLVPAFGPLSIRNMFDEMHDIASQLVLKWARRGPSYKIPVTDDFTRLTLDTIALCTMNFRFNSFYQDEMHPFVDAMLAVLSEGGARQKIPKVVQRFMRNRNELVKRNFKLMKDTSEEIVRHRRQNPTDKKDLLDAMINNKDPKTGESMRDELIAANLTTFLVAGHETTSGLLSFAFHNMLKNPSTYFKAVEEVDKVVGKGRITVDHLKNLNYISAILRETLRLHPTAPLISRGPRDENTESPPTVGGFALQKEWPILCLIAKIQRDPKVYGDDANEFRPERMLDEEFDKLPPGAWKPFGTGIRACIGRPLAWQEALLVVAMLLQNFDFRLDDESYKLKIKANLTIKPDDLYVRATLRQGVSATTLQLNLSAPAGGLKETELQRAPTLASRHSDGKPMTILFGSNSGTCQAFAQKLAGDARRYGFHATTHDLDVGMNALPRNQPVIIVTSSYEGEPPDNARQFVAWLDSIESQSLTGVHYAVFGCGHKDWSSTFQRIPKLINGKLEHLGGTRISELGISDASQNSMFEDFDAWVDYKLWPAVHSTFGRVEVSESQKGPQIDMDISTKTRASHLQHDVQQGKVLMAKRLTATGEPEKRHLVLKLPEGLEYEAGDYLAVLPVNPDEVVHRVLNRFSLPWDAVITIRAGGPVTFPENTPTSVSDLLKGFVELSQPATKKNIQVLTEHTSDSSTLEQLDLLASTVYQTEVVSKRISVLDLLELHSQIALPFAEFLTLLPPMRPRHYSISSSPLRDPGTCSITYGVINDESLAGTGRFQGVAGTYLSSLRSGDAISVSIRTAPATFHMPASPSQTPIVMFCNGTGLAPFRAFVQERATQIAANPQQKLAPALLFIGCRSAAKDSLYREEIGQWVAQGAVDVRYAYSSEPDHPGSAGCKYVQDRMTKDRKDIIDLWKQGAKVYLCGSPGLVEGIKTVARGWVEAKEGTDPEKIQKFFESMRNERIAVDVFA</sequence>
<evidence type="ECO:0000259" key="17">
    <source>
        <dbReference type="PROSITE" id="PS51384"/>
    </source>
</evidence>
<dbReference type="InterPro" id="IPR039261">
    <property type="entry name" value="FNR_nucleotide-bd"/>
</dbReference>
<keyword evidence="7 14" id="KW-0479">Metal-binding</keyword>
<dbReference type="FunFam" id="1.10.630.10:FF:000040">
    <property type="entry name" value="Bifunctional cytochrome P450/NADPH--P450 reductase"/>
    <property type="match status" value="1"/>
</dbReference>
<dbReference type="EC" id="1.14.14.1" evidence="14"/>
<dbReference type="PANTHER" id="PTHR19384">
    <property type="entry name" value="NITRIC OXIDE SYNTHASE-RELATED"/>
    <property type="match status" value="1"/>
</dbReference>
<keyword evidence="9 14" id="KW-0521">NADP</keyword>
<dbReference type="PIRSF" id="PIRSF000209">
    <property type="entry name" value="Bifunctional_P450_P450R"/>
    <property type="match status" value="1"/>
</dbReference>
<dbReference type="SUPFAM" id="SSF52343">
    <property type="entry name" value="Ferredoxin reductase-like, C-terminal NADP-linked domain"/>
    <property type="match status" value="1"/>
</dbReference>
<dbReference type="PROSITE" id="PS50902">
    <property type="entry name" value="FLAVODOXIN_LIKE"/>
    <property type="match status" value="1"/>
</dbReference>
<dbReference type="Gene3D" id="3.40.50.80">
    <property type="entry name" value="Nucleotide-binding domain of ferredoxin-NADP reductase (FNR) module"/>
    <property type="match status" value="1"/>
</dbReference>
<keyword evidence="5 14" id="KW-0285">Flavoprotein</keyword>
<comment type="catalytic activity">
    <reaction evidence="14">
        <text>2 oxidized [cytochrome P450] + NADPH = 2 reduced [cytochrome P450] + NADP(+) + H(+)</text>
        <dbReference type="Rhea" id="RHEA:24040"/>
        <dbReference type="Rhea" id="RHEA-COMP:14627"/>
        <dbReference type="Rhea" id="RHEA-COMP:14628"/>
        <dbReference type="ChEBI" id="CHEBI:15378"/>
        <dbReference type="ChEBI" id="CHEBI:55376"/>
        <dbReference type="ChEBI" id="CHEBI:57783"/>
        <dbReference type="ChEBI" id="CHEBI:58349"/>
        <dbReference type="ChEBI" id="CHEBI:60344"/>
        <dbReference type="EC" id="1.6.2.4"/>
    </reaction>
</comment>
<dbReference type="EMBL" id="ML996125">
    <property type="protein sequence ID" value="KAF2736444.1"/>
    <property type="molecule type" value="Genomic_DNA"/>
</dbReference>
<dbReference type="InterPro" id="IPR008254">
    <property type="entry name" value="Flavodoxin/NO_synth"/>
</dbReference>
<dbReference type="PROSITE" id="PS00086">
    <property type="entry name" value="CYTOCHROME_P450"/>
    <property type="match status" value="1"/>
</dbReference>
<dbReference type="GO" id="GO:0005829">
    <property type="term" value="C:cytosol"/>
    <property type="evidence" value="ECO:0007669"/>
    <property type="project" value="TreeGrafter"/>
</dbReference>
<dbReference type="Gene3D" id="2.40.30.10">
    <property type="entry name" value="Translation factors"/>
    <property type="match status" value="1"/>
</dbReference>
<dbReference type="Gene3D" id="3.40.50.360">
    <property type="match status" value="1"/>
</dbReference>
<keyword evidence="10 14" id="KW-0249">Electron transport</keyword>
<keyword evidence="8 14" id="KW-0274">FAD</keyword>
<keyword evidence="6 14" id="KW-0288">FMN</keyword>
<comment type="similarity">
    <text evidence="2 14">In the N-terminal section; belongs to the cytochrome P450 family.</text>
</comment>
<evidence type="ECO:0000259" key="16">
    <source>
        <dbReference type="PROSITE" id="PS50902"/>
    </source>
</evidence>
<dbReference type="Pfam" id="PF00667">
    <property type="entry name" value="FAD_binding_1"/>
    <property type="match status" value="1"/>
</dbReference>
<evidence type="ECO:0000256" key="10">
    <source>
        <dbReference type="ARBA" id="ARBA00022982"/>
    </source>
</evidence>
<dbReference type="InterPro" id="IPR001433">
    <property type="entry name" value="OxRdtase_FAD/NAD-bd"/>
</dbReference>
<evidence type="ECO:0000313" key="18">
    <source>
        <dbReference type="EMBL" id="KAF2736444.1"/>
    </source>
</evidence>
<evidence type="ECO:0000256" key="6">
    <source>
        <dbReference type="ARBA" id="ARBA00022643"/>
    </source>
</evidence>
<dbReference type="SUPFAM" id="SSF48264">
    <property type="entry name" value="Cytochrome P450"/>
    <property type="match status" value="1"/>
</dbReference>